<dbReference type="InterPro" id="IPR050695">
    <property type="entry name" value="N-acetylmuramoyl_amidase_3"/>
</dbReference>
<dbReference type="CDD" id="cd02696">
    <property type="entry name" value="MurNAc-LAA"/>
    <property type="match status" value="1"/>
</dbReference>
<evidence type="ECO:0000313" key="3">
    <source>
        <dbReference type="EMBL" id="HJC67684.1"/>
    </source>
</evidence>
<name>A0A9D2PWJ3_9FIRM</name>
<dbReference type="InterPro" id="IPR002508">
    <property type="entry name" value="MurNAc-LAA_cat"/>
</dbReference>
<gene>
    <name evidence="3" type="ORF">H9931_13400</name>
</gene>
<dbReference type="GO" id="GO:0030288">
    <property type="term" value="C:outer membrane-bounded periplasmic space"/>
    <property type="evidence" value="ECO:0007669"/>
    <property type="project" value="TreeGrafter"/>
</dbReference>
<reference evidence="3" key="2">
    <citation type="submission" date="2021-04" db="EMBL/GenBank/DDBJ databases">
        <authorList>
            <person name="Gilroy R."/>
        </authorList>
    </citation>
    <scope>NUCLEOTIDE SEQUENCE</scope>
    <source>
        <strain evidence="3">CHK198-12963</strain>
    </source>
</reference>
<organism evidence="3 4">
    <name type="scientific">Candidatus Enterocloster excrementigallinarum</name>
    <dbReference type="NCBI Taxonomy" id="2838558"/>
    <lineage>
        <taxon>Bacteria</taxon>
        <taxon>Bacillati</taxon>
        <taxon>Bacillota</taxon>
        <taxon>Clostridia</taxon>
        <taxon>Lachnospirales</taxon>
        <taxon>Lachnospiraceae</taxon>
        <taxon>Enterocloster</taxon>
    </lineage>
</organism>
<feature type="domain" description="MurNAc-LAA" evidence="2">
    <location>
        <begin position="116"/>
        <end position="228"/>
    </location>
</feature>
<proteinExistence type="predicted"/>
<dbReference type="PANTHER" id="PTHR30404">
    <property type="entry name" value="N-ACETYLMURAMOYL-L-ALANINE AMIDASE"/>
    <property type="match status" value="1"/>
</dbReference>
<dbReference type="EMBL" id="DWWB01000078">
    <property type="protein sequence ID" value="HJC67684.1"/>
    <property type="molecule type" value="Genomic_DNA"/>
</dbReference>
<evidence type="ECO:0000259" key="2">
    <source>
        <dbReference type="SMART" id="SM00646"/>
    </source>
</evidence>
<dbReference type="AlphaFoldDB" id="A0A9D2PWJ3"/>
<keyword evidence="1 3" id="KW-0378">Hydrolase</keyword>
<evidence type="ECO:0000256" key="1">
    <source>
        <dbReference type="ARBA" id="ARBA00022801"/>
    </source>
</evidence>
<dbReference type="GO" id="GO:0008745">
    <property type="term" value="F:N-acetylmuramoyl-L-alanine amidase activity"/>
    <property type="evidence" value="ECO:0007669"/>
    <property type="project" value="UniProtKB-EC"/>
</dbReference>
<accession>A0A9D2PWJ3</accession>
<dbReference type="GO" id="GO:0009253">
    <property type="term" value="P:peptidoglycan catabolic process"/>
    <property type="evidence" value="ECO:0007669"/>
    <property type="project" value="InterPro"/>
</dbReference>
<dbReference type="SUPFAM" id="SSF53187">
    <property type="entry name" value="Zn-dependent exopeptidases"/>
    <property type="match status" value="1"/>
</dbReference>
<sequence>MKHPVWQMLMGMCLLVITALLSWRAGELEPARQAGAGASGEGRFLVAVDPGHGGRDPGKVGADGQLEKDINLEIAMKLKEYLEASDVEVVLTREADQGLYQEEDSHKKMADMEERCRLINEAKPDAVVSIHQNSYHEDSVSGGQVFYYGKSEKGKRLAGILQKRFDYVTESEHKRTEKANDSYYLLLHVKSPIVIVECGFLSNPQEAKSLADPVYQDRLAWTIHMGIMEFLNSGKENPERSI</sequence>
<evidence type="ECO:0000313" key="4">
    <source>
        <dbReference type="Proteomes" id="UP000823863"/>
    </source>
</evidence>
<dbReference type="Proteomes" id="UP000823863">
    <property type="component" value="Unassembled WGS sequence"/>
</dbReference>
<reference evidence="3" key="1">
    <citation type="journal article" date="2021" name="PeerJ">
        <title>Extensive microbial diversity within the chicken gut microbiome revealed by metagenomics and culture.</title>
        <authorList>
            <person name="Gilroy R."/>
            <person name="Ravi A."/>
            <person name="Getino M."/>
            <person name="Pursley I."/>
            <person name="Horton D.L."/>
            <person name="Alikhan N.F."/>
            <person name="Baker D."/>
            <person name="Gharbi K."/>
            <person name="Hall N."/>
            <person name="Watson M."/>
            <person name="Adriaenssens E.M."/>
            <person name="Foster-Nyarko E."/>
            <person name="Jarju S."/>
            <person name="Secka A."/>
            <person name="Antonio M."/>
            <person name="Oren A."/>
            <person name="Chaudhuri R.R."/>
            <person name="La Ragione R."/>
            <person name="Hildebrand F."/>
            <person name="Pallen M.J."/>
        </authorList>
    </citation>
    <scope>NUCLEOTIDE SEQUENCE</scope>
    <source>
        <strain evidence="3">CHK198-12963</strain>
    </source>
</reference>
<dbReference type="EC" id="3.5.1.28" evidence="3"/>
<protein>
    <submittedName>
        <fullName evidence="3">N-acetylmuramoyl-L-alanine amidase</fullName>
        <ecNumber evidence="3">3.5.1.28</ecNumber>
    </submittedName>
</protein>
<dbReference type="Pfam" id="PF01520">
    <property type="entry name" value="Amidase_3"/>
    <property type="match status" value="1"/>
</dbReference>
<dbReference type="PANTHER" id="PTHR30404:SF0">
    <property type="entry name" value="N-ACETYLMURAMOYL-L-ALANINE AMIDASE AMIC"/>
    <property type="match status" value="1"/>
</dbReference>
<dbReference type="Gene3D" id="3.40.630.40">
    <property type="entry name" value="Zn-dependent exopeptidases"/>
    <property type="match status" value="1"/>
</dbReference>
<dbReference type="SMART" id="SM00646">
    <property type="entry name" value="Ami_3"/>
    <property type="match status" value="1"/>
</dbReference>
<comment type="caution">
    <text evidence="3">The sequence shown here is derived from an EMBL/GenBank/DDBJ whole genome shotgun (WGS) entry which is preliminary data.</text>
</comment>